<evidence type="ECO:0008006" key="3">
    <source>
        <dbReference type="Google" id="ProtNLM"/>
    </source>
</evidence>
<dbReference type="RefSeq" id="WP_319832060.1">
    <property type="nucleotide sequence ID" value="NZ_CP138858.1"/>
</dbReference>
<keyword evidence="2" id="KW-1185">Reference proteome</keyword>
<proteinExistence type="predicted"/>
<accession>A0ABZ0RJS1</accession>
<evidence type="ECO:0000313" key="2">
    <source>
        <dbReference type="Proteomes" id="UP001324993"/>
    </source>
</evidence>
<reference evidence="1 2" key="1">
    <citation type="submission" date="2023-11" db="EMBL/GenBank/DDBJ databases">
        <title>Coraliomargarita sp. nov., isolated from marine algae.</title>
        <authorList>
            <person name="Lee J.K."/>
            <person name="Baek J.H."/>
            <person name="Kim J.M."/>
            <person name="Choi D.G."/>
            <person name="Jeon C.O."/>
        </authorList>
    </citation>
    <scope>NUCLEOTIDE SEQUENCE [LARGE SCALE GENOMIC DNA]</scope>
    <source>
        <strain evidence="1 2">J2-16</strain>
    </source>
</reference>
<protein>
    <recommendedName>
        <fullName evidence="3">DUF4397 domain-containing protein</fullName>
    </recommendedName>
</protein>
<name>A0ABZ0RJS1_9BACT</name>
<evidence type="ECO:0000313" key="1">
    <source>
        <dbReference type="EMBL" id="WPJ95167.1"/>
    </source>
</evidence>
<organism evidence="1 2">
    <name type="scientific">Coraliomargarita algicola</name>
    <dbReference type="NCBI Taxonomy" id="3092156"/>
    <lineage>
        <taxon>Bacteria</taxon>
        <taxon>Pseudomonadati</taxon>
        <taxon>Verrucomicrobiota</taxon>
        <taxon>Opitutia</taxon>
        <taxon>Puniceicoccales</taxon>
        <taxon>Coraliomargaritaceae</taxon>
        <taxon>Coraliomargarita</taxon>
    </lineage>
</organism>
<dbReference type="Proteomes" id="UP001324993">
    <property type="component" value="Chromosome"/>
</dbReference>
<dbReference type="EMBL" id="CP138858">
    <property type="protein sequence ID" value="WPJ95167.1"/>
    <property type="molecule type" value="Genomic_DNA"/>
</dbReference>
<sequence>MGILTLLATSHIAVGQRDVADEAALGLEFKTMVFAAQSQRSARAAEDDGPLIPELPDLYYYDGSNHILVEFLVNQMSSNYVYSGDEAFDFFTQEVNAEGELEYRRAFRVNVNGSWRSALVVMLPTTDAERPFKLFAVDTSPENLATGTIKVFNLSNEPVVLNADGEIYPLYSMGAVELDISGIEKNRLPVALALKEDEGFKLVYRRVWSMRSSVRGIYFIYTLNDDLRHWYMRNIIL</sequence>
<gene>
    <name evidence="1" type="ORF">SH580_17230</name>
</gene>